<dbReference type="Pfam" id="PF05990">
    <property type="entry name" value="DUF900"/>
    <property type="match status" value="1"/>
</dbReference>
<dbReference type="EMBL" id="FQXB01000007">
    <property type="protein sequence ID" value="SHH42197.1"/>
    <property type="molecule type" value="Genomic_DNA"/>
</dbReference>
<organism evidence="1 2">
    <name type="scientific">Cognatiyoonia sediminum</name>
    <dbReference type="NCBI Taxonomy" id="1508389"/>
    <lineage>
        <taxon>Bacteria</taxon>
        <taxon>Pseudomonadati</taxon>
        <taxon>Pseudomonadota</taxon>
        <taxon>Alphaproteobacteria</taxon>
        <taxon>Rhodobacterales</taxon>
        <taxon>Paracoccaceae</taxon>
        <taxon>Cognatiyoonia</taxon>
    </lineage>
</organism>
<dbReference type="InterPro" id="IPR029058">
    <property type="entry name" value="AB_hydrolase_fold"/>
</dbReference>
<proteinExistence type="predicted"/>
<dbReference type="PANTHER" id="PTHR36513:SF1">
    <property type="entry name" value="TRANSMEMBRANE PROTEIN"/>
    <property type="match status" value="1"/>
</dbReference>
<gene>
    <name evidence="1" type="ORF">SAMN05444003_3124</name>
</gene>
<dbReference type="Gene3D" id="3.40.50.1820">
    <property type="entry name" value="alpha/beta hydrolase"/>
    <property type="match status" value="1"/>
</dbReference>
<dbReference type="RefSeq" id="WP_072902680.1">
    <property type="nucleotide sequence ID" value="NZ_FQXB01000007.1"/>
</dbReference>
<dbReference type="InterPro" id="IPR010297">
    <property type="entry name" value="DUF900_hydrolase"/>
</dbReference>
<evidence type="ECO:0000313" key="2">
    <source>
        <dbReference type="Proteomes" id="UP000184074"/>
    </source>
</evidence>
<protein>
    <recommendedName>
        <fullName evidence="3">Alpha/beta hydrolase family protein</fullName>
    </recommendedName>
</protein>
<dbReference type="STRING" id="1508389.SAMN05444003_3124"/>
<accession>A0A1M5SUN5</accession>
<dbReference type="AlphaFoldDB" id="A0A1M5SUN5"/>
<dbReference type="Proteomes" id="UP000184074">
    <property type="component" value="Unassembled WGS sequence"/>
</dbReference>
<keyword evidence="2" id="KW-1185">Reference proteome</keyword>
<evidence type="ECO:0000313" key="1">
    <source>
        <dbReference type="EMBL" id="SHH42197.1"/>
    </source>
</evidence>
<dbReference type="PANTHER" id="PTHR36513">
    <property type="entry name" value="ABC TRANSMEMBRANE TYPE-1 DOMAIN-CONTAINING PROTEIN"/>
    <property type="match status" value="1"/>
</dbReference>
<evidence type="ECO:0008006" key="3">
    <source>
        <dbReference type="Google" id="ProtNLM"/>
    </source>
</evidence>
<reference evidence="1 2" key="1">
    <citation type="submission" date="2016-11" db="EMBL/GenBank/DDBJ databases">
        <authorList>
            <person name="Jaros S."/>
            <person name="Januszkiewicz K."/>
            <person name="Wedrychowicz H."/>
        </authorList>
    </citation>
    <scope>NUCLEOTIDE SEQUENCE [LARGE SCALE GENOMIC DNA]</scope>
    <source>
        <strain evidence="1 2">DSM 28715</strain>
    </source>
</reference>
<dbReference type="SUPFAM" id="SSF53474">
    <property type="entry name" value="alpha/beta-Hydrolases"/>
    <property type="match status" value="1"/>
</dbReference>
<dbReference type="OrthoDB" id="9797755at2"/>
<sequence length="306" mass="33977">MEYFASRRNVSGPGPVFGNKVGSRPVFVSATVSSAGQVVPSELSSHAWADRVLSTSSNGHVVILVHGFNISQNDLGSRLTAIRQTLQHAGYKGAVVAFDWPSDGSYFKYRDDWVDARACAGFLIADTVELLLRHRPTAKIHFIAHSMGSYVTTRAFALATGTAQEPKLANSVGQVIFTGSDADRAWFDDDAWGDASVRRCADRLTNYWSEHDQALKVSEDVYHRDTFRFGRHQTLHSGADRVVSVSCGDYYTAKYAQVVDPSFTHRWYYRDSTFYRDLLTTLRHPNSTNYATRVSAADGFQALKNG</sequence>
<name>A0A1M5SUN5_9RHOB</name>